<keyword evidence="7 8" id="KW-0472">Membrane</keyword>
<evidence type="ECO:0000256" key="7">
    <source>
        <dbReference type="ARBA" id="ARBA00023136"/>
    </source>
</evidence>
<keyword evidence="6 8" id="KW-1133">Transmembrane helix</keyword>
<comment type="caution">
    <text evidence="9">The sequence shown here is derived from an EMBL/GenBank/DDBJ whole genome shotgun (WGS) entry which is preliminary data.</text>
</comment>
<feature type="transmembrane region" description="Helical" evidence="8">
    <location>
        <begin position="6"/>
        <end position="25"/>
    </location>
</feature>
<keyword evidence="5" id="KW-0256">Endoplasmic reticulum</keyword>
<keyword evidence="4 8" id="KW-0812">Transmembrane</keyword>
<evidence type="ECO:0000256" key="1">
    <source>
        <dbReference type="ARBA" id="ARBA00004389"/>
    </source>
</evidence>
<evidence type="ECO:0000256" key="4">
    <source>
        <dbReference type="ARBA" id="ARBA00022692"/>
    </source>
</evidence>
<dbReference type="PANTHER" id="PTHR12154">
    <property type="entry name" value="GLYCOSYL TRANSFERASE-RELATED"/>
    <property type="match status" value="1"/>
</dbReference>
<evidence type="ECO:0000256" key="6">
    <source>
        <dbReference type="ARBA" id="ARBA00022989"/>
    </source>
</evidence>
<comment type="subcellular location">
    <subcellularLocation>
        <location evidence="1">Endoplasmic reticulum membrane</location>
        <topology evidence="1">Single-pass membrane protein</topology>
    </subcellularLocation>
</comment>
<accession>A0AA38ITQ4</accession>
<dbReference type="Proteomes" id="UP001168821">
    <property type="component" value="Unassembled WGS sequence"/>
</dbReference>
<evidence type="ECO:0000313" key="10">
    <source>
        <dbReference type="Proteomes" id="UP001168821"/>
    </source>
</evidence>
<protein>
    <recommendedName>
        <fullName evidence="3">UDP-N-acetylglucosamine transferase subunit ALG14</fullName>
    </recommendedName>
</protein>
<reference evidence="9" key="1">
    <citation type="journal article" date="2023" name="G3 (Bethesda)">
        <title>Whole genome assemblies of Zophobas morio and Tenebrio molitor.</title>
        <authorList>
            <person name="Kaur S."/>
            <person name="Stinson S.A."/>
            <person name="diCenzo G.C."/>
        </authorList>
    </citation>
    <scope>NUCLEOTIDE SEQUENCE</scope>
    <source>
        <strain evidence="9">QUZm001</strain>
    </source>
</reference>
<dbReference type="GO" id="GO:0006488">
    <property type="term" value="P:dolichol-linked oligosaccharide biosynthetic process"/>
    <property type="evidence" value="ECO:0007669"/>
    <property type="project" value="InterPro"/>
</dbReference>
<dbReference type="GO" id="GO:0043541">
    <property type="term" value="C:UDP-N-acetylglucosamine transferase complex"/>
    <property type="evidence" value="ECO:0007669"/>
    <property type="project" value="TreeGrafter"/>
</dbReference>
<evidence type="ECO:0000256" key="5">
    <source>
        <dbReference type="ARBA" id="ARBA00022824"/>
    </source>
</evidence>
<dbReference type="EMBL" id="JALNTZ010000002">
    <property type="protein sequence ID" value="KAJ3661263.1"/>
    <property type="molecule type" value="Genomic_DNA"/>
</dbReference>
<keyword evidence="10" id="KW-1185">Reference proteome</keyword>
<comment type="similarity">
    <text evidence="2">Belongs to the ALG14 family.</text>
</comment>
<dbReference type="AlphaFoldDB" id="A0AA38ITQ4"/>
<evidence type="ECO:0000256" key="2">
    <source>
        <dbReference type="ARBA" id="ARBA00009731"/>
    </source>
</evidence>
<gene>
    <name evidence="9" type="ORF">Zmor_005667</name>
</gene>
<sequence>MEDQLKYELGILVFVLILARILYLIHKITTGFSREATSKRTLPCKTIVCIGSGGHTTEMLTLLNTLTFSKYSPRTQTFSLSGKILMYFADNFLVQWPSLKQRLKRAEYIGQLM</sequence>
<evidence type="ECO:0000256" key="8">
    <source>
        <dbReference type="SAM" id="Phobius"/>
    </source>
</evidence>
<name>A0AA38ITQ4_9CUCU</name>
<proteinExistence type="inferred from homology"/>
<dbReference type="Pfam" id="PF08660">
    <property type="entry name" value="Alg14"/>
    <property type="match status" value="1"/>
</dbReference>
<evidence type="ECO:0000256" key="3">
    <source>
        <dbReference type="ARBA" id="ARBA00017467"/>
    </source>
</evidence>
<dbReference type="GO" id="GO:0004577">
    <property type="term" value="F:N-acetylglucosaminyldiphosphodolichol N-acetylglucosaminyltransferase activity"/>
    <property type="evidence" value="ECO:0007669"/>
    <property type="project" value="TreeGrafter"/>
</dbReference>
<dbReference type="InterPro" id="IPR013969">
    <property type="entry name" value="Oligosacch_biosynth_Alg14"/>
</dbReference>
<dbReference type="PANTHER" id="PTHR12154:SF4">
    <property type="entry name" value="UDP-N-ACETYLGLUCOSAMINE TRANSFERASE SUBUNIT ALG14 HOMOLOG"/>
    <property type="match status" value="1"/>
</dbReference>
<organism evidence="9 10">
    <name type="scientific">Zophobas morio</name>
    <dbReference type="NCBI Taxonomy" id="2755281"/>
    <lineage>
        <taxon>Eukaryota</taxon>
        <taxon>Metazoa</taxon>
        <taxon>Ecdysozoa</taxon>
        <taxon>Arthropoda</taxon>
        <taxon>Hexapoda</taxon>
        <taxon>Insecta</taxon>
        <taxon>Pterygota</taxon>
        <taxon>Neoptera</taxon>
        <taxon>Endopterygota</taxon>
        <taxon>Coleoptera</taxon>
        <taxon>Polyphaga</taxon>
        <taxon>Cucujiformia</taxon>
        <taxon>Tenebrionidae</taxon>
        <taxon>Zophobas</taxon>
    </lineage>
</organism>
<evidence type="ECO:0000313" key="9">
    <source>
        <dbReference type="EMBL" id="KAJ3661263.1"/>
    </source>
</evidence>